<evidence type="ECO:0000256" key="1">
    <source>
        <dbReference type="ARBA" id="ARBA00003907"/>
    </source>
</evidence>
<evidence type="ECO:0000313" key="7">
    <source>
        <dbReference type="EMBL" id="MEV5506438.1"/>
    </source>
</evidence>
<dbReference type="Gene3D" id="3.40.50.150">
    <property type="entry name" value="Vaccinia Virus protein VP39"/>
    <property type="match status" value="1"/>
</dbReference>
<organism evidence="7 8">
    <name type="scientific">Streptomyces orinoci</name>
    <name type="common">Streptoverticillium orinoci</name>
    <dbReference type="NCBI Taxonomy" id="67339"/>
    <lineage>
        <taxon>Bacteria</taxon>
        <taxon>Bacillati</taxon>
        <taxon>Actinomycetota</taxon>
        <taxon>Actinomycetes</taxon>
        <taxon>Kitasatosporales</taxon>
        <taxon>Streptomycetaceae</taxon>
        <taxon>Streptomyces</taxon>
    </lineage>
</organism>
<dbReference type="SUPFAM" id="SSF53335">
    <property type="entry name" value="S-adenosyl-L-methionine-dependent methyltransferases"/>
    <property type="match status" value="1"/>
</dbReference>
<dbReference type="PANTHER" id="PTHR43619">
    <property type="entry name" value="S-ADENOSYL-L-METHIONINE-DEPENDENT METHYLTRANSFERASE YKTD-RELATED"/>
    <property type="match status" value="1"/>
</dbReference>
<evidence type="ECO:0000256" key="4">
    <source>
        <dbReference type="ARBA" id="ARBA00022679"/>
    </source>
</evidence>
<dbReference type="NCBIfam" id="TIGR00027">
    <property type="entry name" value="mthyl_TIGR00027"/>
    <property type="match status" value="1"/>
</dbReference>
<dbReference type="EMBL" id="JBFAUK010000004">
    <property type="protein sequence ID" value="MEV5506438.1"/>
    <property type="molecule type" value="Genomic_DNA"/>
</dbReference>
<evidence type="ECO:0000256" key="6">
    <source>
        <dbReference type="RuleBase" id="RU362030"/>
    </source>
</evidence>
<evidence type="ECO:0000256" key="2">
    <source>
        <dbReference type="ARBA" id="ARBA00008138"/>
    </source>
</evidence>
<dbReference type="InterPro" id="IPR007213">
    <property type="entry name" value="Ppm1/Ppm2/Tcmp"/>
</dbReference>
<name>A0ABV3JU63_STRON</name>
<proteinExistence type="inferred from homology"/>
<dbReference type="PANTHER" id="PTHR43619:SF2">
    <property type="entry name" value="S-ADENOSYL-L-METHIONINE-DEPENDENT METHYLTRANSFERASES SUPERFAMILY PROTEIN"/>
    <property type="match status" value="1"/>
</dbReference>
<dbReference type="GO" id="GO:0008168">
    <property type="term" value="F:methyltransferase activity"/>
    <property type="evidence" value="ECO:0007669"/>
    <property type="project" value="UniProtKB-KW"/>
</dbReference>
<keyword evidence="4 7" id="KW-0808">Transferase</keyword>
<dbReference type="RefSeq" id="WP_109282856.1">
    <property type="nucleotide sequence ID" value="NZ_JBFAUK010000004.1"/>
</dbReference>
<evidence type="ECO:0000256" key="5">
    <source>
        <dbReference type="ARBA" id="ARBA00022691"/>
    </source>
</evidence>
<comment type="function">
    <text evidence="1 6">Exhibits S-adenosyl-L-methionine-dependent methyltransferase activity.</text>
</comment>
<dbReference type="Pfam" id="PF04072">
    <property type="entry name" value="LCM"/>
    <property type="match status" value="1"/>
</dbReference>
<evidence type="ECO:0000256" key="3">
    <source>
        <dbReference type="ARBA" id="ARBA00022603"/>
    </source>
</evidence>
<dbReference type="Proteomes" id="UP001552594">
    <property type="component" value="Unassembled WGS sequence"/>
</dbReference>
<evidence type="ECO:0000313" key="8">
    <source>
        <dbReference type="Proteomes" id="UP001552594"/>
    </source>
</evidence>
<comment type="similarity">
    <text evidence="2 6">Belongs to the UPF0677 family.</text>
</comment>
<reference evidence="7 8" key="1">
    <citation type="submission" date="2024-06" db="EMBL/GenBank/DDBJ databases">
        <title>The Natural Products Discovery Center: Release of the First 8490 Sequenced Strains for Exploring Actinobacteria Biosynthetic Diversity.</title>
        <authorList>
            <person name="Kalkreuter E."/>
            <person name="Kautsar S.A."/>
            <person name="Yang D."/>
            <person name="Bader C.D."/>
            <person name="Teijaro C.N."/>
            <person name="Fluegel L."/>
            <person name="Davis C.M."/>
            <person name="Simpson J.R."/>
            <person name="Lauterbach L."/>
            <person name="Steele A.D."/>
            <person name="Gui C."/>
            <person name="Meng S."/>
            <person name="Li G."/>
            <person name="Viehrig K."/>
            <person name="Ye F."/>
            <person name="Su P."/>
            <person name="Kiefer A.F."/>
            <person name="Nichols A."/>
            <person name="Cepeda A.J."/>
            <person name="Yan W."/>
            <person name="Fan B."/>
            <person name="Jiang Y."/>
            <person name="Adhikari A."/>
            <person name="Zheng C.-J."/>
            <person name="Schuster L."/>
            <person name="Cowan T.M."/>
            <person name="Smanski M.J."/>
            <person name="Chevrette M.G."/>
            <person name="De Carvalho L.P.S."/>
            <person name="Shen B."/>
        </authorList>
    </citation>
    <scope>NUCLEOTIDE SEQUENCE [LARGE SCALE GENOMIC DNA]</scope>
    <source>
        <strain evidence="7 8">NPDC052347</strain>
    </source>
</reference>
<sequence length="263" mass="28659">MPGLDPVADTALLTAALRGRESTRPDRLFDDPLAAVLAGDAGRELIEEFGDVPAIAVRTRYFDDLLTAVTTAEGGPRQLALLAAGMDTRAYRLPFPDGSTVFEADRPELLALKEKRLADAPAPRCRRVAVPVDLAADWPTALTAAGFRPGEPTCWLVEGLTQYLHEADVLRLFDRVTALSAPGSHLLTDFVSGELLRDPASRPMLDAMAERGAAWHYGTDDPEPLFSARGWRLERDDFAEVGRGLGRWPDEPVPSGHLVHAFR</sequence>
<keyword evidence="8" id="KW-1185">Reference proteome</keyword>
<dbReference type="GO" id="GO:0032259">
    <property type="term" value="P:methylation"/>
    <property type="evidence" value="ECO:0007669"/>
    <property type="project" value="UniProtKB-KW"/>
</dbReference>
<gene>
    <name evidence="7" type="ORF">AB0L16_08150</name>
</gene>
<comment type="caution">
    <text evidence="7">The sequence shown here is derived from an EMBL/GenBank/DDBJ whole genome shotgun (WGS) entry which is preliminary data.</text>
</comment>
<dbReference type="InterPro" id="IPR029063">
    <property type="entry name" value="SAM-dependent_MTases_sf"/>
</dbReference>
<keyword evidence="3 6" id="KW-0489">Methyltransferase</keyword>
<dbReference type="EC" id="2.1.1.-" evidence="6"/>
<dbReference type="InterPro" id="IPR011610">
    <property type="entry name" value="SAM_mthyl_Trfase_ML2640-like"/>
</dbReference>
<protein>
    <recommendedName>
        <fullName evidence="6">S-adenosyl-L-methionine-dependent methyltransferase</fullName>
        <ecNumber evidence="6">2.1.1.-</ecNumber>
    </recommendedName>
</protein>
<accession>A0ABV3JU63</accession>
<keyword evidence="5 6" id="KW-0949">S-adenosyl-L-methionine</keyword>